<sequence length="383" mass="42745">MAGLVLRDTDETSEWATPNSLLPADMLHLTPVECTDIGILDCKEQTLAGGVMRKRPQDDVPSDKCPLLSLPDETISEIFIRFLPLYPEPPPVAGLYSPIVLTHVCHLLREIARATPELWRAINLVSLLQQRAGKDAALAGPMWLRYSGCLPISLKYDCHYEAMQDSLDGGLLATLAQYLSRLEHLVLYQHNLRQLDAISGPLPLLRALTLVSARPVPGSTVPTTTVALHSRNLHSVRLVFIKPISITLPWHQLTTLELEGIGFDDALIALKEAKNLITLKLDIYHSNSQSGGATLVFSFLKTLQIVPYWAQLFHLMTIRAPALRTLHISEHILLGDKSQRICALQEFITRSCCSLHELKIKDANMSETTYRTAFPEIQFIELL</sequence>
<dbReference type="InterPro" id="IPR032675">
    <property type="entry name" value="LRR_dom_sf"/>
</dbReference>
<organism evidence="1 2">
    <name type="scientific">Favolaschia claudopus</name>
    <dbReference type="NCBI Taxonomy" id="2862362"/>
    <lineage>
        <taxon>Eukaryota</taxon>
        <taxon>Fungi</taxon>
        <taxon>Dikarya</taxon>
        <taxon>Basidiomycota</taxon>
        <taxon>Agaricomycotina</taxon>
        <taxon>Agaricomycetes</taxon>
        <taxon>Agaricomycetidae</taxon>
        <taxon>Agaricales</taxon>
        <taxon>Marasmiineae</taxon>
        <taxon>Mycenaceae</taxon>
        <taxon>Favolaschia</taxon>
    </lineage>
</organism>
<dbReference type="SUPFAM" id="SSF52047">
    <property type="entry name" value="RNI-like"/>
    <property type="match status" value="1"/>
</dbReference>
<gene>
    <name evidence="1" type="ORF">R3P38DRAFT_2576133</name>
</gene>
<evidence type="ECO:0000313" key="1">
    <source>
        <dbReference type="EMBL" id="KAK6984322.1"/>
    </source>
</evidence>
<comment type="caution">
    <text evidence="1">The sequence shown here is derived from an EMBL/GenBank/DDBJ whole genome shotgun (WGS) entry which is preliminary data.</text>
</comment>
<proteinExistence type="predicted"/>
<keyword evidence="2" id="KW-1185">Reference proteome</keyword>
<reference evidence="1 2" key="1">
    <citation type="journal article" date="2024" name="J Genomics">
        <title>Draft genome sequencing and assembly of Favolaschia claudopus CIRM-BRFM 2984 isolated from oak limbs.</title>
        <authorList>
            <person name="Navarro D."/>
            <person name="Drula E."/>
            <person name="Chaduli D."/>
            <person name="Cazenave R."/>
            <person name="Ahrendt S."/>
            <person name="Wang J."/>
            <person name="Lipzen A."/>
            <person name="Daum C."/>
            <person name="Barry K."/>
            <person name="Grigoriev I.V."/>
            <person name="Favel A."/>
            <person name="Rosso M.N."/>
            <person name="Martin F."/>
        </authorList>
    </citation>
    <scope>NUCLEOTIDE SEQUENCE [LARGE SCALE GENOMIC DNA]</scope>
    <source>
        <strain evidence="1 2">CIRM-BRFM 2984</strain>
    </source>
</reference>
<dbReference type="Proteomes" id="UP001362999">
    <property type="component" value="Unassembled WGS sequence"/>
</dbReference>
<accession>A0AAV9ZIN1</accession>
<dbReference type="EMBL" id="JAWWNJ010000139">
    <property type="protein sequence ID" value="KAK6984322.1"/>
    <property type="molecule type" value="Genomic_DNA"/>
</dbReference>
<protein>
    <recommendedName>
        <fullName evidence="3">F-box domain-containing protein</fullName>
    </recommendedName>
</protein>
<dbReference type="Gene3D" id="3.80.10.10">
    <property type="entry name" value="Ribonuclease Inhibitor"/>
    <property type="match status" value="1"/>
</dbReference>
<evidence type="ECO:0000313" key="2">
    <source>
        <dbReference type="Proteomes" id="UP001362999"/>
    </source>
</evidence>
<dbReference type="AlphaFoldDB" id="A0AAV9ZIN1"/>
<name>A0AAV9ZIN1_9AGAR</name>
<evidence type="ECO:0008006" key="3">
    <source>
        <dbReference type="Google" id="ProtNLM"/>
    </source>
</evidence>